<gene>
    <name evidence="19" type="ORF">R3P38DRAFT_2606111</name>
</gene>
<dbReference type="InterPro" id="IPR008238">
    <property type="entry name" value="Chorismate_mutase_AroQ_euk"/>
</dbReference>
<keyword evidence="8" id="KW-0479">Metal-binding</keyword>
<keyword evidence="9" id="KW-0677">Repeat</keyword>
<comment type="caution">
    <text evidence="19">The sequence shown here is derived from an EMBL/GenBank/DDBJ whole genome shotgun (WGS) entry which is preliminary data.</text>
</comment>
<protein>
    <recommendedName>
        <fullName evidence="4">Chorismate mutase</fullName>
        <ecNumber evidence="3">5.4.99.5</ecNumber>
    </recommendedName>
</protein>
<evidence type="ECO:0000256" key="7">
    <source>
        <dbReference type="ARBA" id="ARBA00022605"/>
    </source>
</evidence>
<dbReference type="PANTHER" id="PTHR21145">
    <property type="entry name" value="CHORISMATE MUTASE"/>
    <property type="match status" value="1"/>
</dbReference>
<evidence type="ECO:0000256" key="11">
    <source>
        <dbReference type="ARBA" id="ARBA00022833"/>
    </source>
</evidence>
<evidence type="ECO:0000259" key="18">
    <source>
        <dbReference type="PROSITE" id="PS51039"/>
    </source>
</evidence>
<evidence type="ECO:0000256" key="1">
    <source>
        <dbReference type="ARBA" id="ARBA00004496"/>
    </source>
</evidence>
<dbReference type="Gene3D" id="4.10.1110.10">
    <property type="entry name" value="AN1-like Zinc finger"/>
    <property type="match status" value="2"/>
</dbReference>
<dbReference type="SUPFAM" id="SSF118310">
    <property type="entry name" value="AN1-like Zinc finger"/>
    <property type="match status" value="2"/>
</dbReference>
<accession>A0AAW0D789</accession>
<dbReference type="EC" id="5.4.99.5" evidence="3"/>
<dbReference type="PANTHER" id="PTHR21145:SF12">
    <property type="entry name" value="CHORISMATE MUTASE"/>
    <property type="match status" value="1"/>
</dbReference>
<evidence type="ECO:0000313" key="20">
    <source>
        <dbReference type="Proteomes" id="UP001362999"/>
    </source>
</evidence>
<evidence type="ECO:0000256" key="9">
    <source>
        <dbReference type="ARBA" id="ARBA00022737"/>
    </source>
</evidence>
<evidence type="ECO:0000256" key="5">
    <source>
        <dbReference type="ARBA" id="ARBA00022490"/>
    </source>
</evidence>
<dbReference type="InterPro" id="IPR000058">
    <property type="entry name" value="Znf_AN1"/>
</dbReference>
<comment type="pathway">
    <text evidence="2">Metabolic intermediate biosynthesis; prephenate biosynthesis; prephenate from chorismate: step 1/1.</text>
</comment>
<dbReference type="Proteomes" id="UP001362999">
    <property type="component" value="Unassembled WGS sequence"/>
</dbReference>
<keyword evidence="10 16" id="KW-0863">Zinc-finger</keyword>
<organism evidence="19 20">
    <name type="scientific">Favolaschia claudopus</name>
    <dbReference type="NCBI Taxonomy" id="2862362"/>
    <lineage>
        <taxon>Eukaryota</taxon>
        <taxon>Fungi</taxon>
        <taxon>Dikarya</taxon>
        <taxon>Basidiomycota</taxon>
        <taxon>Agaricomycotina</taxon>
        <taxon>Agaricomycetes</taxon>
        <taxon>Agaricomycetidae</taxon>
        <taxon>Agaricales</taxon>
        <taxon>Marasmiineae</taxon>
        <taxon>Mycenaceae</taxon>
        <taxon>Favolaschia</taxon>
    </lineage>
</organism>
<dbReference type="SUPFAM" id="SSF48600">
    <property type="entry name" value="Chorismate mutase II"/>
    <property type="match status" value="1"/>
</dbReference>
<dbReference type="SMART" id="SM00154">
    <property type="entry name" value="ZnF_AN1"/>
    <property type="match status" value="2"/>
</dbReference>
<dbReference type="EMBL" id="JAWWNJ010000009">
    <property type="protein sequence ID" value="KAK7048402.1"/>
    <property type="molecule type" value="Genomic_DNA"/>
</dbReference>
<keyword evidence="5" id="KW-0963">Cytoplasm</keyword>
<dbReference type="Pfam" id="PF01817">
    <property type="entry name" value="CM_2"/>
    <property type="match status" value="1"/>
</dbReference>
<dbReference type="InterPro" id="IPR035896">
    <property type="entry name" value="AN1-like_Znf"/>
</dbReference>
<dbReference type="GO" id="GO:0004106">
    <property type="term" value="F:chorismate mutase activity"/>
    <property type="evidence" value="ECO:0007669"/>
    <property type="project" value="UniProtKB-EC"/>
</dbReference>
<comment type="catalytic activity">
    <reaction evidence="15">
        <text>chorismate = prephenate</text>
        <dbReference type="Rhea" id="RHEA:13897"/>
        <dbReference type="ChEBI" id="CHEBI:29748"/>
        <dbReference type="ChEBI" id="CHEBI:29934"/>
        <dbReference type="EC" id="5.4.99.5"/>
    </reaction>
    <physiologicalReaction direction="left-to-right" evidence="15">
        <dbReference type="Rhea" id="RHEA:13898"/>
    </physiologicalReaction>
</comment>
<evidence type="ECO:0000256" key="6">
    <source>
        <dbReference type="ARBA" id="ARBA00022498"/>
    </source>
</evidence>
<feature type="compositionally biased region" description="Low complexity" evidence="17">
    <location>
        <begin position="195"/>
        <end position="206"/>
    </location>
</feature>
<evidence type="ECO:0000256" key="3">
    <source>
        <dbReference type="ARBA" id="ARBA00012404"/>
    </source>
</evidence>
<keyword evidence="11" id="KW-0862">Zinc</keyword>
<evidence type="ECO:0000256" key="14">
    <source>
        <dbReference type="ARBA" id="ARBA00023235"/>
    </source>
</evidence>
<dbReference type="InterPro" id="IPR037039">
    <property type="entry name" value="CM_AroQ_sf_eucaryotic"/>
</dbReference>
<dbReference type="PROSITE" id="PS51039">
    <property type="entry name" value="ZF_AN1"/>
    <property type="match status" value="2"/>
</dbReference>
<dbReference type="GO" id="GO:0005737">
    <property type="term" value="C:cytoplasm"/>
    <property type="evidence" value="ECO:0007669"/>
    <property type="project" value="UniProtKB-SubCell"/>
</dbReference>
<feature type="domain" description="AN1-type" evidence="18">
    <location>
        <begin position="101"/>
        <end position="149"/>
    </location>
</feature>
<keyword evidence="12" id="KW-0057">Aromatic amino acid biosynthesis</keyword>
<dbReference type="Pfam" id="PF01428">
    <property type="entry name" value="zf-AN1"/>
    <property type="match status" value="2"/>
</dbReference>
<feature type="domain" description="AN1-type" evidence="18">
    <location>
        <begin position="10"/>
        <end position="58"/>
    </location>
</feature>
<feature type="compositionally biased region" description="Polar residues" evidence="17">
    <location>
        <begin position="207"/>
        <end position="222"/>
    </location>
</feature>
<keyword evidence="14" id="KW-0413">Isomerase</keyword>
<feature type="compositionally biased region" description="Basic and acidic residues" evidence="17">
    <location>
        <begin position="223"/>
        <end position="246"/>
    </location>
</feature>
<keyword evidence="13" id="KW-0584">Phenylalanine biosynthesis</keyword>
<dbReference type="GO" id="GO:0008270">
    <property type="term" value="F:zinc ion binding"/>
    <property type="evidence" value="ECO:0007669"/>
    <property type="project" value="UniProtKB-KW"/>
</dbReference>
<evidence type="ECO:0000256" key="13">
    <source>
        <dbReference type="ARBA" id="ARBA00023222"/>
    </source>
</evidence>
<keyword evidence="6" id="KW-0827">Tyrosine biosynthesis</keyword>
<dbReference type="GO" id="GO:0006571">
    <property type="term" value="P:tyrosine biosynthetic process"/>
    <property type="evidence" value="ECO:0007669"/>
    <property type="project" value="UniProtKB-KW"/>
</dbReference>
<keyword evidence="20" id="KW-1185">Reference proteome</keyword>
<comment type="subcellular location">
    <subcellularLocation>
        <location evidence="1">Cytoplasm</location>
    </subcellularLocation>
</comment>
<dbReference type="InterPro" id="IPR057357">
    <property type="entry name" value="Znf-C2H2_ZFAND2A/B"/>
</dbReference>
<dbReference type="Gene3D" id="1.10.590.10">
    <property type="entry name" value="Chorismate mutase, AroQ class superfamily, eukaryotic"/>
    <property type="match status" value="1"/>
</dbReference>
<evidence type="ECO:0000256" key="4">
    <source>
        <dbReference type="ARBA" id="ARBA00020296"/>
    </source>
</evidence>
<dbReference type="InterPro" id="IPR002701">
    <property type="entry name" value="CM_II_prokaryot"/>
</dbReference>
<feature type="region of interest" description="Disordered" evidence="17">
    <location>
        <begin position="195"/>
        <end position="246"/>
    </location>
</feature>
<name>A0AAW0D789_9AGAR</name>
<dbReference type="Pfam" id="PF25403">
    <property type="entry name" value="zf-C2H2_ZFAND2"/>
    <property type="match status" value="1"/>
</dbReference>
<evidence type="ECO:0000256" key="2">
    <source>
        <dbReference type="ARBA" id="ARBA00004817"/>
    </source>
</evidence>
<sequence length="605" mass="66815">MASQSEQHLLSVGKQCSHQTCGLVDFLPFKCQHCEGSFCQEHFMVSAHKCPKYDETKYNRVSPNCPLCNVVVAVRPGQDANEAVENHFLRDCSVMTGKIKTKSTPTCARVRCGKTLFAPIRCNKCNQQFCPAHRFPTDHNCSPTSAAAQNKTTTSLTANSRLLNLNAKASAAGGAAVGAIKTMATNVQAQATASRASAAPAKATQPVPTTAATSSSKSNPFSKTDRRARAERESRRKAMQERAKKGLLSEEEKLALAREEAELAQSGGGKDKKDCVVMNDFTGAVDNSGFSAVHVELSDHMENFTIGHDPLSLERIRGVLVRLEDTIIFSLIERAQFAQNPRIYQRGAFEELTALGFQGSWLEWFLKEIETFHAKARRYTRQGCCPDEYPFTSDLPPPVIPSLKFPKILYPNTINANPSILSFYIRTIVPRITRRATLALAVSKRAQGITGDDEFEDDGNYGSAATIDVEVLQSISKRVHYGKFVSESKFQDDPAAFIPHILDRNRSALAGLITKPEVEQKLLQRLLKKALTYSQDFGPDGEIKPHPNGNGHASVTSKIDVDGVVEFYESFIIPITKEVEVDYLLQRLEGLSEEDIENLKQKKKV</sequence>
<evidence type="ECO:0000256" key="16">
    <source>
        <dbReference type="PROSITE-ProRule" id="PRU00449"/>
    </source>
</evidence>
<keyword evidence="7" id="KW-0028">Amino-acid biosynthesis</keyword>
<dbReference type="NCBIfam" id="TIGR01802">
    <property type="entry name" value="CM_pl-yst"/>
    <property type="match status" value="1"/>
</dbReference>
<evidence type="ECO:0000313" key="19">
    <source>
        <dbReference type="EMBL" id="KAK7048402.1"/>
    </source>
</evidence>
<proteinExistence type="predicted"/>
<evidence type="ECO:0000256" key="8">
    <source>
        <dbReference type="ARBA" id="ARBA00022723"/>
    </source>
</evidence>
<dbReference type="InterPro" id="IPR036263">
    <property type="entry name" value="Chorismate_II_sf"/>
</dbReference>
<reference evidence="19 20" key="1">
    <citation type="journal article" date="2024" name="J Genomics">
        <title>Draft genome sequencing and assembly of Favolaschia claudopus CIRM-BRFM 2984 isolated from oak limbs.</title>
        <authorList>
            <person name="Navarro D."/>
            <person name="Drula E."/>
            <person name="Chaduli D."/>
            <person name="Cazenave R."/>
            <person name="Ahrendt S."/>
            <person name="Wang J."/>
            <person name="Lipzen A."/>
            <person name="Daum C."/>
            <person name="Barry K."/>
            <person name="Grigoriev I.V."/>
            <person name="Favel A."/>
            <person name="Rosso M.N."/>
            <person name="Martin F."/>
        </authorList>
    </citation>
    <scope>NUCLEOTIDE SEQUENCE [LARGE SCALE GENOMIC DNA]</scope>
    <source>
        <strain evidence="19 20">CIRM-BRFM 2984</strain>
    </source>
</reference>
<evidence type="ECO:0000256" key="15">
    <source>
        <dbReference type="ARBA" id="ARBA00023979"/>
    </source>
</evidence>
<dbReference type="GO" id="GO:0009094">
    <property type="term" value="P:L-phenylalanine biosynthetic process"/>
    <property type="evidence" value="ECO:0007669"/>
    <property type="project" value="UniProtKB-KW"/>
</dbReference>
<dbReference type="PROSITE" id="PS51169">
    <property type="entry name" value="CHORISMATE_MUT_3"/>
    <property type="match status" value="1"/>
</dbReference>
<evidence type="ECO:0000256" key="10">
    <source>
        <dbReference type="ARBA" id="ARBA00022771"/>
    </source>
</evidence>
<evidence type="ECO:0000256" key="12">
    <source>
        <dbReference type="ARBA" id="ARBA00023141"/>
    </source>
</evidence>
<evidence type="ECO:0000256" key="17">
    <source>
        <dbReference type="SAM" id="MobiDB-lite"/>
    </source>
</evidence>
<dbReference type="GO" id="GO:0046417">
    <property type="term" value="P:chorismate metabolic process"/>
    <property type="evidence" value="ECO:0007669"/>
    <property type="project" value="InterPro"/>
</dbReference>
<dbReference type="AlphaFoldDB" id="A0AAW0D789"/>